<dbReference type="AlphaFoldDB" id="A0A4U9HSF3"/>
<keyword evidence="1" id="KW-0812">Transmembrane</keyword>
<dbReference type="Pfam" id="PF10754">
    <property type="entry name" value="DUF2569"/>
    <property type="match status" value="1"/>
</dbReference>
<name>A0A4U9HSF3_9ENTR</name>
<keyword evidence="1" id="KW-1133">Transmembrane helix</keyword>
<dbReference type="EMBL" id="LR590464">
    <property type="protein sequence ID" value="VTP67422.1"/>
    <property type="molecule type" value="Genomic_DNA"/>
</dbReference>
<accession>A0A4U9HSF3</accession>
<feature type="transmembrane region" description="Helical" evidence="1">
    <location>
        <begin position="31"/>
        <end position="48"/>
    </location>
</feature>
<protein>
    <submittedName>
        <fullName evidence="2">Inner membrane protein ydgK</fullName>
    </submittedName>
</protein>
<proteinExistence type="predicted"/>
<dbReference type="Proteomes" id="UP000310719">
    <property type="component" value="Chromosome"/>
</dbReference>
<evidence type="ECO:0000313" key="3">
    <source>
        <dbReference type="Proteomes" id="UP000310719"/>
    </source>
</evidence>
<sequence length="61" mass="6932">MPKHYIIWLLVSVLLAIKAFAFSPVSDALAVRQLLFPLLVTALFVPYFKRSARVKNTFVNP</sequence>
<evidence type="ECO:0000256" key="1">
    <source>
        <dbReference type="SAM" id="Phobius"/>
    </source>
</evidence>
<reference evidence="2 3" key="1">
    <citation type="submission" date="2019-05" db="EMBL/GenBank/DDBJ databases">
        <authorList>
            <consortium name="Pathogen Informatics"/>
        </authorList>
    </citation>
    <scope>NUCLEOTIDE SEQUENCE [LARGE SCALE GENOMIC DNA]</scope>
    <source>
        <strain evidence="2 3">NCTC13032</strain>
    </source>
</reference>
<keyword evidence="1" id="KW-0472">Membrane</keyword>
<organism evidence="2 3">
    <name type="scientific">Leclercia adecarboxylata</name>
    <dbReference type="NCBI Taxonomy" id="83655"/>
    <lineage>
        <taxon>Bacteria</taxon>
        <taxon>Pseudomonadati</taxon>
        <taxon>Pseudomonadota</taxon>
        <taxon>Gammaproteobacteria</taxon>
        <taxon>Enterobacterales</taxon>
        <taxon>Enterobacteriaceae</taxon>
        <taxon>Leclercia</taxon>
    </lineage>
</organism>
<gene>
    <name evidence="2" type="primary">ydgK_1</name>
    <name evidence="2" type="ORF">NCTC13032_03039</name>
</gene>
<dbReference type="InterPro" id="IPR019690">
    <property type="entry name" value="DUF2569"/>
</dbReference>
<evidence type="ECO:0000313" key="2">
    <source>
        <dbReference type="EMBL" id="VTP67422.1"/>
    </source>
</evidence>